<protein>
    <submittedName>
        <fullName evidence="1">DUF6039 family protein</fullName>
    </submittedName>
</protein>
<dbReference type="Pfam" id="PF19505">
    <property type="entry name" value="DUF6039"/>
    <property type="match status" value="1"/>
</dbReference>
<keyword evidence="2" id="KW-1185">Reference proteome</keyword>
<organism evidence="1 2">
    <name type="scientific">Streptomyces yanii</name>
    <dbReference type="NCBI Taxonomy" id="78510"/>
    <lineage>
        <taxon>Bacteria</taxon>
        <taxon>Bacillati</taxon>
        <taxon>Actinomycetota</taxon>
        <taxon>Actinomycetes</taxon>
        <taxon>Kitasatosporales</taxon>
        <taxon>Streptomycetaceae</taxon>
        <taxon>Streptomyces</taxon>
    </lineage>
</organism>
<name>A0ABV5R3K9_9ACTN</name>
<dbReference type="Proteomes" id="UP001589710">
    <property type="component" value="Unassembled WGS sequence"/>
</dbReference>
<evidence type="ECO:0000313" key="1">
    <source>
        <dbReference type="EMBL" id="MFB9572434.1"/>
    </source>
</evidence>
<accession>A0ABV5R3K9</accession>
<gene>
    <name evidence="1" type="ORF">ACFFTL_08890</name>
</gene>
<dbReference type="RefSeq" id="WP_266978202.1">
    <property type="nucleotide sequence ID" value="NZ_BAAAXD010000053.1"/>
</dbReference>
<evidence type="ECO:0000313" key="2">
    <source>
        <dbReference type="Proteomes" id="UP001589710"/>
    </source>
</evidence>
<dbReference type="InterPro" id="IPR046102">
    <property type="entry name" value="DUF6039"/>
</dbReference>
<sequence length="303" mass="34456">MTVTEPTPSVTGPTPTALDQTSLPIEELLHSANAGMIIHRTGQLAYEFSTEGRQWSVDLLDHINKAQLGVCTTFCYEEVFGTRDRLHWLIQMKAPNDYSKLLDMVEHDDKYLDIATNEDRLPEAKGGGNWERMFTYGSLQERIMLGQHGLIHDDHSHEDTGTFVPPAGAQLSQPAELQLNSANAGAIVMRSAEVLYEFREEGRQFAFNWQGHVNRELAGRVTSLLYEETFGQQDRIHWLIHLRTLEDYRALAEFDRSSRTAEEVYGAERLHPSKGGGKWDRLFRPASIKDTLLIPHQRTTPLR</sequence>
<comment type="caution">
    <text evidence="1">The sequence shown here is derived from an EMBL/GenBank/DDBJ whole genome shotgun (WGS) entry which is preliminary data.</text>
</comment>
<dbReference type="EMBL" id="JBHMCG010000040">
    <property type="protein sequence ID" value="MFB9572434.1"/>
    <property type="molecule type" value="Genomic_DNA"/>
</dbReference>
<reference evidence="1 2" key="1">
    <citation type="submission" date="2024-09" db="EMBL/GenBank/DDBJ databases">
        <authorList>
            <person name="Sun Q."/>
            <person name="Mori K."/>
        </authorList>
    </citation>
    <scope>NUCLEOTIDE SEQUENCE [LARGE SCALE GENOMIC DNA]</scope>
    <source>
        <strain evidence="1 2">JCM 3331</strain>
    </source>
</reference>
<proteinExistence type="predicted"/>